<feature type="repeat" description="ANK" evidence="3">
    <location>
        <begin position="488"/>
        <end position="520"/>
    </location>
</feature>
<feature type="compositionally biased region" description="Low complexity" evidence="4">
    <location>
        <begin position="988"/>
        <end position="1001"/>
    </location>
</feature>
<dbReference type="PANTHER" id="PTHR24123:SF33">
    <property type="entry name" value="PROTEIN HOS4"/>
    <property type="match status" value="1"/>
</dbReference>
<evidence type="ECO:0000313" key="5">
    <source>
        <dbReference type="EMBL" id="KAF2638340.1"/>
    </source>
</evidence>
<dbReference type="AlphaFoldDB" id="A0A6A6RSK0"/>
<evidence type="ECO:0000313" key="6">
    <source>
        <dbReference type="Proteomes" id="UP000799753"/>
    </source>
</evidence>
<sequence length="1077" mass="118145">MKLKKSLSCISLSKTDKEVEERHPIPIDAYKDNTRTGVRGHNEEGNRVSKIQTLIEVLRCELARPGKGSNAVTEKGLEPGKEWTPLYHAVCHNREAALLHFLRTGQSPDGLLGSDLPPIYIATAYGHVGIVKILGDAGADVNASAKQNGETALHIAIKNGRNDIVDVILSHGPNVNAKTIHTGETPLHYAAAESVSLATVAALLKQGANYEALDAEIRTPAEVALQSQNLHAAVAIVSAARGKRKLIKEKEMLLQYVEKAQNRLSMNNELIADIFEAGCPSNSTVLIEAIKRNDASLVEMFLEKGADPNRATSSGILPIFAALSCSSAHIVHALVLHKADVTLRDVHGLTVLQAALDSPLAQDKEAMPRLFEILLSSGADSRVKYSDGSTLLHRAVGQELGLAKVAQRLVQCDINVNEQDRCGNTALHLAYHSRLCTAVLLKHGTDVTIVNKKGLTPLLYATRQATKEKEPDLEELIRASDIRKTDSARRTPLHFASRNGLEKTVRTLLQAGADTTFINSKKPTPLILAVLYHQWNVVPLLAAQSGINSWDEEGRTALHHIAMCTPRSPSTWNDIATAVAPFCEKGVSRSMRDKSGATPLIQAVKSLPEQGLPVIEMLLSRRGSEKSNCVGHEDLQSKDALFYAATLGKATFVAALLQSGSPFTLKEWRPSKGRVRPDNDVGKQILKTMAEHDWLRRAAILQRQSIGVSNESILPKVLPVRDLQQLLTMGLDPNALPKSKVNSPLLWIILNQISQRHSFISDYLHDAIKLVFIFRADPNALSTRSLRRTSQMRSPQQQATSLTIHPLTFLLEQFPDINIKIINLFLDNAAKLTIPSTFYDGRYPLHSAILTNRPSTLPIFLSHKVDINSLDAKNRTPLFLAAEKGFHEPIQVLLRSGAKVDAKDMDGNTPLHVSAQTGNKTVVSLLLCSGAKAWELNTKGKLPRDLVPATSAEREEILDLLKRAEEEEQQHHHQQQQQHLNIPPPNPRTSTSTSTSTSTNPSPTPQHPAPPRHPNAPIEANGQDTIHATIASPSSYYFPTYFIPTYFIRAHSIPSRREAEFRYNNGEGSDSDAGAYR</sequence>
<evidence type="ECO:0000256" key="3">
    <source>
        <dbReference type="PROSITE-ProRule" id="PRU00023"/>
    </source>
</evidence>
<dbReference type="Proteomes" id="UP000799753">
    <property type="component" value="Unassembled WGS sequence"/>
</dbReference>
<dbReference type="PROSITE" id="PS50297">
    <property type="entry name" value="ANK_REP_REGION"/>
    <property type="match status" value="6"/>
</dbReference>
<evidence type="ECO:0000256" key="4">
    <source>
        <dbReference type="SAM" id="MobiDB-lite"/>
    </source>
</evidence>
<gene>
    <name evidence="5" type="ORF">P280DRAFT_520358</name>
</gene>
<dbReference type="PRINTS" id="PR01415">
    <property type="entry name" value="ANKYRIN"/>
</dbReference>
<dbReference type="SMART" id="SM00248">
    <property type="entry name" value="ANK"/>
    <property type="match status" value="16"/>
</dbReference>
<evidence type="ECO:0000256" key="1">
    <source>
        <dbReference type="ARBA" id="ARBA00022737"/>
    </source>
</evidence>
<dbReference type="OrthoDB" id="195446at2759"/>
<reference evidence="5" key="1">
    <citation type="journal article" date="2020" name="Stud. Mycol.">
        <title>101 Dothideomycetes genomes: a test case for predicting lifestyles and emergence of pathogens.</title>
        <authorList>
            <person name="Haridas S."/>
            <person name="Albert R."/>
            <person name="Binder M."/>
            <person name="Bloem J."/>
            <person name="Labutti K."/>
            <person name="Salamov A."/>
            <person name="Andreopoulos B."/>
            <person name="Baker S."/>
            <person name="Barry K."/>
            <person name="Bills G."/>
            <person name="Bluhm B."/>
            <person name="Cannon C."/>
            <person name="Castanera R."/>
            <person name="Culley D."/>
            <person name="Daum C."/>
            <person name="Ezra D."/>
            <person name="Gonzalez J."/>
            <person name="Henrissat B."/>
            <person name="Kuo A."/>
            <person name="Liang C."/>
            <person name="Lipzen A."/>
            <person name="Lutzoni F."/>
            <person name="Magnuson J."/>
            <person name="Mondo S."/>
            <person name="Nolan M."/>
            <person name="Ohm R."/>
            <person name="Pangilinan J."/>
            <person name="Park H.-J."/>
            <person name="Ramirez L."/>
            <person name="Alfaro M."/>
            <person name="Sun H."/>
            <person name="Tritt A."/>
            <person name="Yoshinaga Y."/>
            <person name="Zwiers L.-H."/>
            <person name="Turgeon B."/>
            <person name="Goodwin S."/>
            <person name="Spatafora J."/>
            <person name="Crous P."/>
            <person name="Grigoriev I."/>
        </authorList>
    </citation>
    <scope>NUCLEOTIDE SEQUENCE</scope>
    <source>
        <strain evidence="5">CBS 473.64</strain>
    </source>
</reference>
<feature type="repeat" description="ANK" evidence="3">
    <location>
        <begin position="182"/>
        <end position="215"/>
    </location>
</feature>
<evidence type="ECO:0000256" key="2">
    <source>
        <dbReference type="ARBA" id="ARBA00023043"/>
    </source>
</evidence>
<keyword evidence="6" id="KW-1185">Reference proteome</keyword>
<dbReference type="PANTHER" id="PTHR24123">
    <property type="entry name" value="ANKYRIN REPEAT-CONTAINING"/>
    <property type="match status" value="1"/>
</dbReference>
<feature type="repeat" description="ANK" evidence="3">
    <location>
        <begin position="873"/>
        <end position="905"/>
    </location>
</feature>
<dbReference type="InterPro" id="IPR002110">
    <property type="entry name" value="Ankyrin_rpt"/>
</dbReference>
<feature type="compositionally biased region" description="Pro residues" evidence="4">
    <location>
        <begin position="1002"/>
        <end position="1014"/>
    </location>
</feature>
<dbReference type="InterPro" id="IPR036770">
    <property type="entry name" value="Ankyrin_rpt-contain_sf"/>
</dbReference>
<feature type="repeat" description="ANK" evidence="3">
    <location>
        <begin position="840"/>
        <end position="872"/>
    </location>
</feature>
<dbReference type="EMBL" id="MU006790">
    <property type="protein sequence ID" value="KAF2638340.1"/>
    <property type="molecule type" value="Genomic_DNA"/>
</dbReference>
<name>A0A6A6RSK0_9PLEO</name>
<accession>A0A6A6RSK0</accession>
<dbReference type="SUPFAM" id="SSF48403">
    <property type="entry name" value="Ankyrin repeat"/>
    <property type="match status" value="3"/>
</dbReference>
<dbReference type="PROSITE" id="PS50088">
    <property type="entry name" value="ANK_REPEAT"/>
    <property type="match status" value="8"/>
</dbReference>
<keyword evidence="2 3" id="KW-0040">ANK repeat</keyword>
<feature type="repeat" description="ANK" evidence="3">
    <location>
        <begin position="906"/>
        <end position="938"/>
    </location>
</feature>
<feature type="repeat" description="ANK" evidence="3">
    <location>
        <begin position="148"/>
        <end position="180"/>
    </location>
</feature>
<dbReference type="Gene3D" id="1.25.40.20">
    <property type="entry name" value="Ankyrin repeat-containing domain"/>
    <property type="match status" value="5"/>
</dbReference>
<protein>
    <submittedName>
        <fullName evidence="5">Ankyrin</fullName>
    </submittedName>
</protein>
<feature type="region of interest" description="Disordered" evidence="4">
    <location>
        <begin position="965"/>
        <end position="1020"/>
    </location>
</feature>
<keyword evidence="1" id="KW-0677">Repeat</keyword>
<proteinExistence type="predicted"/>
<dbReference type="InterPro" id="IPR051165">
    <property type="entry name" value="Multifunctional_ANK_Repeat"/>
</dbReference>
<feature type="repeat" description="ANK" evidence="3">
    <location>
        <begin position="281"/>
        <end position="313"/>
    </location>
</feature>
<organism evidence="5 6">
    <name type="scientific">Massarina eburnea CBS 473.64</name>
    <dbReference type="NCBI Taxonomy" id="1395130"/>
    <lineage>
        <taxon>Eukaryota</taxon>
        <taxon>Fungi</taxon>
        <taxon>Dikarya</taxon>
        <taxon>Ascomycota</taxon>
        <taxon>Pezizomycotina</taxon>
        <taxon>Dothideomycetes</taxon>
        <taxon>Pleosporomycetidae</taxon>
        <taxon>Pleosporales</taxon>
        <taxon>Massarineae</taxon>
        <taxon>Massarinaceae</taxon>
        <taxon>Massarina</taxon>
    </lineage>
</organism>
<dbReference type="Pfam" id="PF12796">
    <property type="entry name" value="Ank_2"/>
    <property type="match status" value="3"/>
</dbReference>
<feature type="repeat" description="ANK" evidence="3">
    <location>
        <begin position="114"/>
        <end position="146"/>
    </location>
</feature>